<name>A0ABU9PYF2_9BURK</name>
<dbReference type="Proteomes" id="UP001495910">
    <property type="component" value="Unassembled WGS sequence"/>
</dbReference>
<dbReference type="RefSeq" id="WP_092392869.1">
    <property type="nucleotide sequence ID" value="NZ_JBANDC010000011.1"/>
</dbReference>
<dbReference type="PROSITE" id="PS51257">
    <property type="entry name" value="PROKAR_LIPOPROTEIN"/>
    <property type="match status" value="1"/>
</dbReference>
<comment type="caution">
    <text evidence="2">The sequence shown here is derived from an EMBL/GenBank/DDBJ whole genome shotgun (WGS) entry which is preliminary data.</text>
</comment>
<proteinExistence type="predicted"/>
<sequence>MRTLIILAAVAMLAGCATDAERAAQAQRDVDQMMRVYGPACERLGYKGNTNEWRSCVLRLDTKDNTERYPTTTTCFGHPGLFQCNTF</sequence>
<keyword evidence="1" id="KW-0732">Signal</keyword>
<evidence type="ECO:0000256" key="1">
    <source>
        <dbReference type="SAM" id="SignalP"/>
    </source>
</evidence>
<evidence type="ECO:0000313" key="2">
    <source>
        <dbReference type="EMBL" id="MEM4989036.1"/>
    </source>
</evidence>
<organism evidence="2 3">
    <name type="scientific">Collimonas rhizosphaerae</name>
    <dbReference type="NCBI Taxonomy" id="3126357"/>
    <lineage>
        <taxon>Bacteria</taxon>
        <taxon>Pseudomonadati</taxon>
        <taxon>Pseudomonadota</taxon>
        <taxon>Betaproteobacteria</taxon>
        <taxon>Burkholderiales</taxon>
        <taxon>Oxalobacteraceae</taxon>
        <taxon>Collimonas</taxon>
    </lineage>
</organism>
<accession>A0ABU9PYF2</accession>
<feature type="chain" id="PRO_5046592127" description="Lipoprotein" evidence="1">
    <location>
        <begin position="20"/>
        <end position="87"/>
    </location>
</feature>
<protein>
    <recommendedName>
        <fullName evidence="4">Lipoprotein</fullName>
    </recommendedName>
</protein>
<reference evidence="2 3" key="1">
    <citation type="submission" date="2024-02" db="EMBL/GenBank/DDBJ databases">
        <title>Draft genome sequence of Collimonas sp. strain H4R21, an effective mineral-weathering bacterial strain isolated from the beech rhizosphere.</title>
        <authorList>
            <person name="Morin E."/>
            <person name="Uroz S."/>
            <person name="Leveau J.H.J."/>
            <person name="Kumar R."/>
            <person name="Rey M.W."/>
            <person name="Pham J."/>
        </authorList>
    </citation>
    <scope>NUCLEOTIDE SEQUENCE [LARGE SCALE GENOMIC DNA]</scope>
    <source>
        <strain evidence="2 3">H4R21</strain>
    </source>
</reference>
<evidence type="ECO:0000313" key="3">
    <source>
        <dbReference type="Proteomes" id="UP001495910"/>
    </source>
</evidence>
<dbReference type="EMBL" id="JBANDC010000011">
    <property type="protein sequence ID" value="MEM4989036.1"/>
    <property type="molecule type" value="Genomic_DNA"/>
</dbReference>
<keyword evidence="3" id="KW-1185">Reference proteome</keyword>
<evidence type="ECO:0008006" key="4">
    <source>
        <dbReference type="Google" id="ProtNLM"/>
    </source>
</evidence>
<gene>
    <name evidence="2" type="ORF">V8G57_16715</name>
</gene>
<feature type="signal peptide" evidence="1">
    <location>
        <begin position="1"/>
        <end position="19"/>
    </location>
</feature>